<reference evidence="9 10" key="1">
    <citation type="submission" date="2017-07" db="EMBL/GenBank/DDBJ databases">
        <title>Draft genome sequence of aerobic hyperthermophilic archaea, Pyrobaculum aerophilum YKB31 and YKB32.</title>
        <authorList>
            <person name="Mochizuki T."/>
            <person name="Berliner A.J."/>
            <person name="Yoshida-Takashima Y."/>
            <person name="Takaki Y."/>
            <person name="Nunoura T."/>
            <person name="Takai K."/>
        </authorList>
    </citation>
    <scope>NUCLEOTIDE SEQUENCE [LARGE SCALE GENOMIC DNA]</scope>
    <source>
        <strain evidence="7 10">YKB31</strain>
        <strain evidence="8 9">YKB32</strain>
    </source>
</reference>
<keyword evidence="3" id="KW-0378">Hydrolase</keyword>
<dbReference type="InterPro" id="IPR028090">
    <property type="entry name" value="JAB_dom_prok"/>
</dbReference>
<sequence>MKVPKAFLEEARKKCAPEAECVALIFGISDTALSWRWMKNVAASPVFFKLDPEEVYKAIVEAEERGEELLAIFHTHAGPPTPSWEDVRHMRLWPVTWIIANVFDWHISAWRIDGGLKTIPLEFI</sequence>
<keyword evidence="2" id="KW-0479">Metal-binding</keyword>
<dbReference type="EMBL" id="NMUF01000006">
    <property type="protein sequence ID" value="RFA99460.1"/>
    <property type="molecule type" value="Genomic_DNA"/>
</dbReference>
<keyword evidence="4" id="KW-0862">Zinc</keyword>
<proteinExistence type="predicted"/>
<keyword evidence="1" id="KW-0645">Protease</keyword>
<dbReference type="EMBL" id="NMUE01000005">
    <property type="protein sequence ID" value="RFA97547.1"/>
    <property type="molecule type" value="Genomic_DNA"/>
</dbReference>
<dbReference type="Proteomes" id="UP000256877">
    <property type="component" value="Unassembled WGS sequence"/>
</dbReference>
<gene>
    <name evidence="7" type="ORF">CGL51_02535</name>
    <name evidence="8" type="ORF">CGL52_03645</name>
</gene>
<evidence type="ECO:0000259" key="6">
    <source>
        <dbReference type="Pfam" id="PF14464"/>
    </source>
</evidence>
<dbReference type="GO" id="GO:0008270">
    <property type="term" value="F:zinc ion binding"/>
    <property type="evidence" value="ECO:0007669"/>
    <property type="project" value="TreeGrafter"/>
</dbReference>
<evidence type="ECO:0000256" key="4">
    <source>
        <dbReference type="ARBA" id="ARBA00022833"/>
    </source>
</evidence>
<dbReference type="Pfam" id="PF14464">
    <property type="entry name" value="Prok-JAB"/>
    <property type="match status" value="1"/>
</dbReference>
<dbReference type="SUPFAM" id="SSF102712">
    <property type="entry name" value="JAB1/MPN domain"/>
    <property type="match status" value="1"/>
</dbReference>
<dbReference type="CDD" id="cd08070">
    <property type="entry name" value="MPN_like"/>
    <property type="match status" value="1"/>
</dbReference>
<organism evidence="8 9">
    <name type="scientific">Pyrobaculum aerophilum</name>
    <dbReference type="NCBI Taxonomy" id="13773"/>
    <lineage>
        <taxon>Archaea</taxon>
        <taxon>Thermoproteota</taxon>
        <taxon>Thermoprotei</taxon>
        <taxon>Thermoproteales</taxon>
        <taxon>Thermoproteaceae</taxon>
        <taxon>Pyrobaculum</taxon>
    </lineage>
</organism>
<evidence type="ECO:0000256" key="1">
    <source>
        <dbReference type="ARBA" id="ARBA00022670"/>
    </source>
</evidence>
<evidence type="ECO:0000313" key="7">
    <source>
        <dbReference type="EMBL" id="RFA97547.1"/>
    </source>
</evidence>
<keyword evidence="5" id="KW-0482">Metalloprotease</keyword>
<evidence type="ECO:0000313" key="9">
    <source>
        <dbReference type="Proteomes" id="UP000256877"/>
    </source>
</evidence>
<dbReference type="GO" id="GO:0008235">
    <property type="term" value="F:metalloexopeptidase activity"/>
    <property type="evidence" value="ECO:0007669"/>
    <property type="project" value="TreeGrafter"/>
</dbReference>
<evidence type="ECO:0000256" key="3">
    <source>
        <dbReference type="ARBA" id="ARBA00022801"/>
    </source>
</evidence>
<dbReference type="PANTHER" id="PTHR34858:SF1">
    <property type="entry name" value="CYSO-CYSTEINE PEPTIDASE"/>
    <property type="match status" value="1"/>
</dbReference>
<dbReference type="RefSeq" id="WP_116420578.1">
    <property type="nucleotide sequence ID" value="NZ_NMUE01000005.1"/>
</dbReference>
<dbReference type="Gene3D" id="3.40.140.10">
    <property type="entry name" value="Cytidine Deaminase, domain 2"/>
    <property type="match status" value="1"/>
</dbReference>
<evidence type="ECO:0000313" key="8">
    <source>
        <dbReference type="EMBL" id="RFA99460.1"/>
    </source>
</evidence>
<evidence type="ECO:0000313" key="10">
    <source>
        <dbReference type="Proteomes" id="UP000257123"/>
    </source>
</evidence>
<evidence type="ECO:0000256" key="5">
    <source>
        <dbReference type="ARBA" id="ARBA00023049"/>
    </source>
</evidence>
<name>A0A371R605_9CREN</name>
<dbReference type="PANTHER" id="PTHR34858">
    <property type="entry name" value="CYSO-CYSTEINE PEPTIDASE"/>
    <property type="match status" value="1"/>
</dbReference>
<dbReference type="AlphaFoldDB" id="A0A371R605"/>
<evidence type="ECO:0000256" key="2">
    <source>
        <dbReference type="ARBA" id="ARBA00022723"/>
    </source>
</evidence>
<accession>A0A371R605</accession>
<protein>
    <submittedName>
        <fullName evidence="8">Peptidase</fullName>
    </submittedName>
</protein>
<comment type="caution">
    <text evidence="8">The sequence shown here is derived from an EMBL/GenBank/DDBJ whole genome shotgun (WGS) entry which is preliminary data.</text>
</comment>
<dbReference type="OrthoDB" id="10589at2157"/>
<dbReference type="GO" id="GO:0006508">
    <property type="term" value="P:proteolysis"/>
    <property type="evidence" value="ECO:0007669"/>
    <property type="project" value="UniProtKB-KW"/>
</dbReference>
<dbReference type="InterPro" id="IPR051929">
    <property type="entry name" value="VirAsm_ModProt"/>
</dbReference>
<dbReference type="Proteomes" id="UP000257123">
    <property type="component" value="Unassembled WGS sequence"/>
</dbReference>
<feature type="domain" description="JAB" evidence="6">
    <location>
        <begin position="12"/>
        <end position="112"/>
    </location>
</feature>